<reference evidence="3" key="1">
    <citation type="journal article" date="2023" name="Mol. Phylogenet. Evol.">
        <title>Genome-scale phylogeny and comparative genomics of the fungal order Sordariales.</title>
        <authorList>
            <person name="Hensen N."/>
            <person name="Bonometti L."/>
            <person name="Westerberg I."/>
            <person name="Brannstrom I.O."/>
            <person name="Guillou S."/>
            <person name="Cros-Aarteil S."/>
            <person name="Calhoun S."/>
            <person name="Haridas S."/>
            <person name="Kuo A."/>
            <person name="Mondo S."/>
            <person name="Pangilinan J."/>
            <person name="Riley R."/>
            <person name="LaButti K."/>
            <person name="Andreopoulos B."/>
            <person name="Lipzen A."/>
            <person name="Chen C."/>
            <person name="Yan M."/>
            <person name="Daum C."/>
            <person name="Ng V."/>
            <person name="Clum A."/>
            <person name="Steindorff A."/>
            <person name="Ohm R.A."/>
            <person name="Martin F."/>
            <person name="Silar P."/>
            <person name="Natvig D.O."/>
            <person name="Lalanne C."/>
            <person name="Gautier V."/>
            <person name="Ament-Velasquez S.L."/>
            <person name="Kruys A."/>
            <person name="Hutchinson M.I."/>
            <person name="Powell A.J."/>
            <person name="Barry K."/>
            <person name="Miller A.N."/>
            <person name="Grigoriev I.V."/>
            <person name="Debuchy R."/>
            <person name="Gladieux P."/>
            <person name="Hiltunen Thoren M."/>
            <person name="Johannesson H."/>
        </authorList>
    </citation>
    <scope>NUCLEOTIDE SEQUENCE [LARGE SCALE GENOMIC DNA]</scope>
    <source>
        <strain evidence="3">CBS 284.82</strain>
    </source>
</reference>
<dbReference type="EMBL" id="MU854817">
    <property type="protein sequence ID" value="KAK4031422.1"/>
    <property type="molecule type" value="Genomic_DNA"/>
</dbReference>
<keyword evidence="3" id="KW-1185">Reference proteome</keyword>
<protein>
    <recommendedName>
        <fullName evidence="4">3-carboxy-cis,cis-mucoante lactonizing enzyme</fullName>
    </recommendedName>
</protein>
<dbReference type="Proteomes" id="UP001303115">
    <property type="component" value="Unassembled WGS sequence"/>
</dbReference>
<name>A0AAN6SL85_9PEZI</name>
<accession>A0AAN6SL85</accession>
<evidence type="ECO:0000256" key="1">
    <source>
        <dbReference type="ARBA" id="ARBA00005564"/>
    </source>
</evidence>
<dbReference type="InterPro" id="IPR050282">
    <property type="entry name" value="Cycloisomerase_2"/>
</dbReference>
<evidence type="ECO:0000313" key="3">
    <source>
        <dbReference type="Proteomes" id="UP001303115"/>
    </source>
</evidence>
<dbReference type="PANTHER" id="PTHR30344">
    <property type="entry name" value="6-PHOSPHOGLUCONOLACTONASE-RELATED"/>
    <property type="match status" value="1"/>
</dbReference>
<dbReference type="InterPro" id="IPR015943">
    <property type="entry name" value="WD40/YVTN_repeat-like_dom_sf"/>
</dbReference>
<dbReference type="PANTHER" id="PTHR30344:SF4">
    <property type="entry name" value="CYCLASE, PUTATIVE (AFU_ORTHOLOGUE AFUA_6G11580)-RELATED"/>
    <property type="match status" value="1"/>
</dbReference>
<feature type="non-terminal residue" evidence="2">
    <location>
        <position position="1"/>
    </location>
</feature>
<proteinExistence type="inferred from homology"/>
<organism evidence="2 3">
    <name type="scientific">Parachaetomium inaequale</name>
    <dbReference type="NCBI Taxonomy" id="2588326"/>
    <lineage>
        <taxon>Eukaryota</taxon>
        <taxon>Fungi</taxon>
        <taxon>Dikarya</taxon>
        <taxon>Ascomycota</taxon>
        <taxon>Pezizomycotina</taxon>
        <taxon>Sordariomycetes</taxon>
        <taxon>Sordariomycetidae</taxon>
        <taxon>Sordariales</taxon>
        <taxon>Chaetomiaceae</taxon>
        <taxon>Parachaetomium</taxon>
    </lineage>
</organism>
<dbReference type="Gene3D" id="2.130.10.10">
    <property type="entry name" value="YVTN repeat-like/Quinoprotein amine dehydrogenase"/>
    <property type="match status" value="1"/>
</dbReference>
<dbReference type="AlphaFoldDB" id="A0AAN6SL85"/>
<sequence length="294" mass="31556">ATGACFNTTSAFITAMPTEPYHVFSASWPGPNACGMSMSTSSTGALTGVLDTWSYINTSGIYGLALSPPTAPVNNTTRQLLYSADLNGDLLWTHTIDPATGRATESSRWPMTAAGMHPRHLAVHPNGAHLYAVMEADNSVAEYVLDPSTGAVLRERVRHMLIPIDADTAEYWSAEVMLSSGSGPRYLWATARGKGEDTTGFVSVFLLGDDGGIVKRMFRVPTTTKGGKANAVSPAFWGDEYAAMTDYPDGYVLMWKMEGRRERGDGLVEYTTARAVARVDVGDGGCCANAIWYS</sequence>
<evidence type="ECO:0008006" key="4">
    <source>
        <dbReference type="Google" id="ProtNLM"/>
    </source>
</evidence>
<dbReference type="Pfam" id="PF10282">
    <property type="entry name" value="Lactonase"/>
    <property type="match status" value="1"/>
</dbReference>
<comment type="similarity">
    <text evidence="1">Belongs to the cycloisomerase 2 family.</text>
</comment>
<evidence type="ECO:0000313" key="2">
    <source>
        <dbReference type="EMBL" id="KAK4031422.1"/>
    </source>
</evidence>
<dbReference type="InterPro" id="IPR019405">
    <property type="entry name" value="Lactonase_7-beta_prop"/>
</dbReference>
<gene>
    <name evidence="2" type="ORF">C8A01DRAFT_21349</name>
</gene>
<dbReference type="SUPFAM" id="SSF75011">
    <property type="entry name" value="3-carboxy-cis,cis-mucoante lactonizing enzyme"/>
    <property type="match status" value="1"/>
</dbReference>
<dbReference type="GO" id="GO:0017057">
    <property type="term" value="F:6-phosphogluconolactonase activity"/>
    <property type="evidence" value="ECO:0007669"/>
    <property type="project" value="TreeGrafter"/>
</dbReference>
<comment type="caution">
    <text evidence="2">The sequence shown here is derived from an EMBL/GenBank/DDBJ whole genome shotgun (WGS) entry which is preliminary data.</text>
</comment>